<evidence type="ECO:0000256" key="3">
    <source>
        <dbReference type="ARBA" id="ARBA00022617"/>
    </source>
</evidence>
<feature type="transmembrane region" description="Helical" evidence="10">
    <location>
        <begin position="504"/>
        <end position="528"/>
    </location>
</feature>
<feature type="transmembrane region" description="Helical" evidence="10">
    <location>
        <begin position="572"/>
        <end position="594"/>
    </location>
</feature>
<keyword evidence="6 10" id="KW-1133">Transmembrane helix</keyword>
<evidence type="ECO:0000256" key="2">
    <source>
        <dbReference type="ARBA" id="ARBA00008333"/>
    </source>
</evidence>
<dbReference type="GO" id="GO:0015093">
    <property type="term" value="F:ferrous iron transmembrane transporter activity"/>
    <property type="evidence" value="ECO:0007669"/>
    <property type="project" value="TreeGrafter"/>
</dbReference>
<keyword evidence="5 9" id="KW-0479">Metal-binding</keyword>
<dbReference type="GO" id="GO:0020037">
    <property type="term" value="F:heme binding"/>
    <property type="evidence" value="ECO:0007669"/>
    <property type="project" value="InterPro"/>
</dbReference>
<evidence type="ECO:0000256" key="8">
    <source>
        <dbReference type="ARBA" id="ARBA00023136"/>
    </source>
</evidence>
<proteinExistence type="inferred from homology"/>
<evidence type="ECO:0000256" key="9">
    <source>
        <dbReference type="PROSITE-ProRule" id="PRU00433"/>
    </source>
</evidence>
<feature type="signal peptide" evidence="11">
    <location>
        <begin position="1"/>
        <end position="26"/>
    </location>
</feature>
<gene>
    <name evidence="13" type="ORF">RAMLITH_03220</name>
</gene>
<keyword evidence="8 10" id="KW-0472">Membrane</keyword>
<reference evidence="13 14" key="1">
    <citation type="journal article" date="2020" name="Nature">
        <title>Bacterial chemolithoautotrophy via manganese oxidation.</title>
        <authorList>
            <person name="Yu H."/>
            <person name="Leadbetter J.R."/>
        </authorList>
    </citation>
    <scope>NUCLEOTIDE SEQUENCE [LARGE SCALE GENOMIC DNA]</scope>
    <source>
        <strain evidence="13 14">RBP-1</strain>
    </source>
</reference>
<dbReference type="InterPro" id="IPR004923">
    <property type="entry name" value="FTR1/Fip1/EfeU"/>
</dbReference>
<dbReference type="Pfam" id="PF00034">
    <property type="entry name" value="Cytochrom_C"/>
    <property type="match status" value="1"/>
</dbReference>
<feature type="transmembrane region" description="Helical" evidence="10">
    <location>
        <begin position="540"/>
        <end position="560"/>
    </location>
</feature>
<dbReference type="SUPFAM" id="SSF46626">
    <property type="entry name" value="Cytochrome c"/>
    <property type="match status" value="1"/>
</dbReference>
<sequence length="652" mass="69049">MSTLSHRRPAVCLPWLRWLAAGLAFAAVAVAASPVEQAQTVVHLLDYVAVDYPEFVQDGKVVDEAEYREQREFAGRAIELLQQLPAPGQAAVVGQARTLLQRIEAKAPGAEVAALANGVRSDVIRVYGLVVAPRQAPDLQRAASLFAAQCAACHGAQGHGDGPAAKGMEPAPSDFHDQARMNVRSIYGLYNTITLGVGGTPMRAFAELSDADRWALAFFVSAMRAQPQVLGRGEALWGQGVGKPELGSLRAMVTAAPGEVAGKSADLDAVRAWLTANPQVLQSAGPAPLELTRSKLDETVAAWRRGDAAGARQAAITAYLEGFELVEASLDNVDGPLRTDIEREMMALRTLLDQGRPVDAVAEHVQRLKAMLDRAQEKLGAGSLSPSGAFASALLILLREGLEAILVLAAIVAFVIKTGRRDALPYIHAGWIAAMALGGATWLVATHVVQISGANRELTEGVAALLAAAMLLYVGYWLHGKSNAQAWQAFIQHQVTAALGKRTLWAMAGVSFLAVYRELFEIILFYQALWAQVGTDGRGAFTGGIAVAAVLLAVLGWAILKYSVRLPVGPFFVVMSALLVAMAFVFVGHGVAALQEAGVVKATAVGFVELPLLGIHATAQGLAWQALTLALIVAALLWQRQQARAPQAPRAG</sequence>
<keyword evidence="7 9" id="KW-0408">Iron</keyword>
<dbReference type="InterPro" id="IPR036909">
    <property type="entry name" value="Cyt_c-like_dom_sf"/>
</dbReference>
<evidence type="ECO:0000256" key="10">
    <source>
        <dbReference type="SAM" id="Phobius"/>
    </source>
</evidence>
<evidence type="ECO:0000256" key="5">
    <source>
        <dbReference type="ARBA" id="ARBA00022723"/>
    </source>
</evidence>
<feature type="transmembrane region" description="Helical" evidence="10">
    <location>
        <begin position="614"/>
        <end position="638"/>
    </location>
</feature>
<accession>A0A7X6DCS9</accession>
<feature type="transmembrane region" description="Helical" evidence="10">
    <location>
        <begin position="393"/>
        <end position="416"/>
    </location>
</feature>
<feature type="transmembrane region" description="Helical" evidence="10">
    <location>
        <begin position="428"/>
        <end position="449"/>
    </location>
</feature>
<evidence type="ECO:0000259" key="12">
    <source>
        <dbReference type="PROSITE" id="PS51007"/>
    </source>
</evidence>
<feature type="domain" description="Cytochrome c" evidence="12">
    <location>
        <begin position="137"/>
        <end position="224"/>
    </location>
</feature>
<keyword evidence="11" id="KW-0732">Signal</keyword>
<evidence type="ECO:0000313" key="14">
    <source>
        <dbReference type="Proteomes" id="UP000521868"/>
    </source>
</evidence>
<name>A0A7X6DCS9_9BURK</name>
<evidence type="ECO:0000256" key="6">
    <source>
        <dbReference type="ARBA" id="ARBA00022989"/>
    </source>
</evidence>
<dbReference type="InterPro" id="IPR009056">
    <property type="entry name" value="Cyt_c-like_dom"/>
</dbReference>
<dbReference type="PANTHER" id="PTHR31632:SF2">
    <property type="entry name" value="PLASMA MEMBRANE IRON PERMEASE"/>
    <property type="match status" value="1"/>
</dbReference>
<protein>
    <submittedName>
        <fullName evidence="13">C-type cytochrome</fullName>
    </submittedName>
</protein>
<keyword evidence="3 9" id="KW-0349">Heme</keyword>
<dbReference type="Proteomes" id="UP000521868">
    <property type="component" value="Unassembled WGS sequence"/>
</dbReference>
<dbReference type="AlphaFoldDB" id="A0A7X6DCS9"/>
<comment type="subcellular location">
    <subcellularLocation>
        <location evidence="1">Membrane</location>
        <topology evidence="1">Multi-pass membrane protein</topology>
    </subcellularLocation>
</comment>
<dbReference type="RefSeq" id="WP_168105876.1">
    <property type="nucleotide sequence ID" value="NZ_VTOX01000001.1"/>
</dbReference>
<evidence type="ECO:0000313" key="13">
    <source>
        <dbReference type="EMBL" id="NKE64820.1"/>
    </source>
</evidence>
<dbReference type="Pfam" id="PF03239">
    <property type="entry name" value="FTR1"/>
    <property type="match status" value="1"/>
</dbReference>
<evidence type="ECO:0000256" key="7">
    <source>
        <dbReference type="ARBA" id="ARBA00023004"/>
    </source>
</evidence>
<organism evidence="13 14">
    <name type="scientific">Ramlibacter lithotrophicus</name>
    <dbReference type="NCBI Taxonomy" id="2606681"/>
    <lineage>
        <taxon>Bacteria</taxon>
        <taxon>Pseudomonadati</taxon>
        <taxon>Pseudomonadota</taxon>
        <taxon>Betaproteobacteria</taxon>
        <taxon>Burkholderiales</taxon>
        <taxon>Comamonadaceae</taxon>
        <taxon>Ramlibacter</taxon>
    </lineage>
</organism>
<dbReference type="PANTHER" id="PTHR31632">
    <property type="entry name" value="IRON TRANSPORTER FTH1"/>
    <property type="match status" value="1"/>
</dbReference>
<dbReference type="Gene3D" id="1.10.760.10">
    <property type="entry name" value="Cytochrome c-like domain"/>
    <property type="match status" value="1"/>
</dbReference>
<evidence type="ECO:0000256" key="11">
    <source>
        <dbReference type="SAM" id="SignalP"/>
    </source>
</evidence>
<comment type="similarity">
    <text evidence="2">Belongs to the oxidase-dependent Fe transporter (OFeT) (TC 9.A.10.1) family.</text>
</comment>
<dbReference type="GO" id="GO:0009055">
    <property type="term" value="F:electron transfer activity"/>
    <property type="evidence" value="ECO:0007669"/>
    <property type="project" value="InterPro"/>
</dbReference>
<dbReference type="GO" id="GO:0046872">
    <property type="term" value="F:metal ion binding"/>
    <property type="evidence" value="ECO:0007669"/>
    <property type="project" value="UniProtKB-KW"/>
</dbReference>
<feature type="chain" id="PRO_5030770913" evidence="11">
    <location>
        <begin position="27"/>
        <end position="652"/>
    </location>
</feature>
<comment type="caution">
    <text evidence="13">The sequence shown here is derived from an EMBL/GenBank/DDBJ whole genome shotgun (WGS) entry which is preliminary data.</text>
</comment>
<evidence type="ECO:0000256" key="4">
    <source>
        <dbReference type="ARBA" id="ARBA00022692"/>
    </source>
</evidence>
<dbReference type="EMBL" id="VTOX01000001">
    <property type="protein sequence ID" value="NKE64820.1"/>
    <property type="molecule type" value="Genomic_DNA"/>
</dbReference>
<evidence type="ECO:0000256" key="1">
    <source>
        <dbReference type="ARBA" id="ARBA00004141"/>
    </source>
</evidence>
<dbReference type="GO" id="GO:0033573">
    <property type="term" value="C:high-affinity iron permease complex"/>
    <property type="evidence" value="ECO:0007669"/>
    <property type="project" value="InterPro"/>
</dbReference>
<dbReference type="PROSITE" id="PS51007">
    <property type="entry name" value="CYTC"/>
    <property type="match status" value="1"/>
</dbReference>
<keyword evidence="4 10" id="KW-0812">Transmembrane</keyword>
<keyword evidence="14" id="KW-1185">Reference proteome</keyword>
<feature type="transmembrane region" description="Helical" evidence="10">
    <location>
        <begin position="461"/>
        <end position="478"/>
    </location>
</feature>